<dbReference type="Pfam" id="PF05133">
    <property type="entry name" value="SPP1_portal"/>
    <property type="match status" value="1"/>
</dbReference>
<evidence type="ECO:0000256" key="1">
    <source>
        <dbReference type="SAM" id="MobiDB-lite"/>
    </source>
</evidence>
<organism evidence="2 3">
    <name type="scientific">Limosilactobacillus reuteri</name>
    <name type="common">Lactobacillus reuteri</name>
    <dbReference type="NCBI Taxonomy" id="1598"/>
    <lineage>
        <taxon>Bacteria</taxon>
        <taxon>Bacillati</taxon>
        <taxon>Bacillota</taxon>
        <taxon>Bacilli</taxon>
        <taxon>Lactobacillales</taxon>
        <taxon>Lactobacillaceae</taxon>
        <taxon>Limosilactobacillus</taxon>
    </lineage>
</organism>
<dbReference type="InterPro" id="IPR006428">
    <property type="entry name" value="Portal_SPP1-type"/>
</dbReference>
<feature type="compositionally biased region" description="Basic and acidic residues" evidence="1">
    <location>
        <begin position="469"/>
        <end position="478"/>
    </location>
</feature>
<dbReference type="NCBIfam" id="TIGR01538">
    <property type="entry name" value="portal_SPP1"/>
    <property type="match status" value="1"/>
</dbReference>
<dbReference type="InterPro" id="IPR021145">
    <property type="entry name" value="Portal_protein_SPP1_Gp6-like"/>
</dbReference>
<reference evidence="2 3" key="1">
    <citation type="submission" date="2019-11" db="EMBL/GenBank/DDBJ databases">
        <title>Draft genome sequence of 12 host-associated Lactobacillus reuteri rodent strains.</title>
        <authorList>
            <person name="Zhang S."/>
            <person name="Ozcam M."/>
            <person name="Van Pijkeren J.P."/>
        </authorList>
    </citation>
    <scope>NUCLEOTIDE SEQUENCE [LARGE SCALE GENOMIC DNA]</scope>
    <source>
        <strain evidence="2 3">CR</strain>
    </source>
</reference>
<dbReference type="AlphaFoldDB" id="A0A7X2G567"/>
<gene>
    <name evidence="2" type="ORF">GIX77_08735</name>
</gene>
<proteinExistence type="predicted"/>
<name>A0A7X2G567_LIMRT</name>
<dbReference type="EMBL" id="WJMX01000016">
    <property type="protein sequence ID" value="MRH80845.1"/>
    <property type="molecule type" value="Genomic_DNA"/>
</dbReference>
<feature type="region of interest" description="Disordered" evidence="1">
    <location>
        <begin position="455"/>
        <end position="478"/>
    </location>
</feature>
<protein>
    <submittedName>
        <fullName evidence="2">Phage portal protein</fullName>
    </submittedName>
</protein>
<dbReference type="Proteomes" id="UP000470878">
    <property type="component" value="Unassembled WGS sequence"/>
</dbReference>
<evidence type="ECO:0000313" key="3">
    <source>
        <dbReference type="Proteomes" id="UP000470878"/>
    </source>
</evidence>
<evidence type="ECO:0000313" key="2">
    <source>
        <dbReference type="EMBL" id="MRH80845.1"/>
    </source>
</evidence>
<accession>A0A7X2G567</accession>
<comment type="caution">
    <text evidence="2">The sequence shown here is derived from an EMBL/GenBank/DDBJ whole genome shotgun (WGS) entry which is preliminary data.</text>
</comment>
<sequence length="478" mass="54979">MEKYLNERCIVSEDDVFYYNSDDDITRADVMRFILENETLSSKYASYGRYYKAKHDKIMNAPKKPNNKPDNRLILNYPKKLVDTYTGFAVGKPVQITLQEDMANKALSEFNQTRNIDTLLAKVWKESAIYGRAYFYVYGANKEIYVTDATPMDCFIIYDNTVAHEPLYAVRYAKVGPSQRYQVTIYSNDYQYNFESGNGRDGLGDRKQNPFHIIPIIEVVENDERLSVIANVKTLIDELDKSLSEKANDVDYFADAYMKVLGALLTDDQIKQLRDMRIINLKSSNNEDDQVENLDVDFLSKPNADETQENLINRIVDNLYQISMIVNLNDKDFGNSTGVALEMKYKPMMNLATLKGRMFTRSIKQMYKVIFASDLIKQVDADTWKDLDINYQFDFPHDTLTEAQTAQALANLGISRLTWLKTISVVNDPKQEEENMDAEKQKQLQQNYDFLKGKHAVTDGEANDNSSTGKEENRAVTE</sequence>
<dbReference type="RefSeq" id="WP_153705736.1">
    <property type="nucleotide sequence ID" value="NZ_WJMX01000016.1"/>
</dbReference>